<feature type="signal peptide" evidence="1">
    <location>
        <begin position="1"/>
        <end position="18"/>
    </location>
</feature>
<protein>
    <recommendedName>
        <fullName evidence="4">Peptidase A1 domain-containing protein</fullName>
    </recommendedName>
</protein>
<dbReference type="STRING" id="1745343.A0A2J6QFP0"/>
<evidence type="ECO:0000256" key="1">
    <source>
        <dbReference type="SAM" id="SignalP"/>
    </source>
</evidence>
<keyword evidence="3" id="KW-1185">Reference proteome</keyword>
<sequence>MNSITLALTSLLFSLTSSLSVPSFTQAHFLSARSDSSPNPIATLYPNNVTGTINGTIAIVPISYQLARSIIPAKYGILREAYENQLPGFPGDSYPKILIYYPFVDLIGDGYSSFAYEPYILLSSENALAQQGALAYGEIPVPANFTPSLNAYAFESVDDDSQEIFLDAYTNLSSTHPAVTTQFKPTGSIGPWPFELQVLPTSEEPTFADGLSCDNQINLFNTALSTGKNAPVGVVGNIMVKAPYFATDTTFCDVYGIKVDIAFIENNLVPCSELKGYTSERSSEHYGAERSLDYKR</sequence>
<gene>
    <name evidence="2" type="ORF">NA56DRAFT_677461</name>
</gene>
<dbReference type="AlphaFoldDB" id="A0A2J6QFP0"/>
<organism evidence="2 3">
    <name type="scientific">Hyaloscypha hepaticicola</name>
    <dbReference type="NCBI Taxonomy" id="2082293"/>
    <lineage>
        <taxon>Eukaryota</taxon>
        <taxon>Fungi</taxon>
        <taxon>Dikarya</taxon>
        <taxon>Ascomycota</taxon>
        <taxon>Pezizomycotina</taxon>
        <taxon>Leotiomycetes</taxon>
        <taxon>Helotiales</taxon>
        <taxon>Hyaloscyphaceae</taxon>
        <taxon>Hyaloscypha</taxon>
    </lineage>
</organism>
<reference evidence="2 3" key="1">
    <citation type="submission" date="2016-05" db="EMBL/GenBank/DDBJ databases">
        <title>A degradative enzymes factory behind the ericoid mycorrhizal symbiosis.</title>
        <authorList>
            <consortium name="DOE Joint Genome Institute"/>
            <person name="Martino E."/>
            <person name="Morin E."/>
            <person name="Grelet G."/>
            <person name="Kuo A."/>
            <person name="Kohler A."/>
            <person name="Daghino S."/>
            <person name="Barry K."/>
            <person name="Choi C."/>
            <person name="Cichocki N."/>
            <person name="Clum A."/>
            <person name="Copeland A."/>
            <person name="Hainaut M."/>
            <person name="Haridas S."/>
            <person name="Labutti K."/>
            <person name="Lindquist E."/>
            <person name="Lipzen A."/>
            <person name="Khouja H.-R."/>
            <person name="Murat C."/>
            <person name="Ohm R."/>
            <person name="Olson A."/>
            <person name="Spatafora J."/>
            <person name="Veneault-Fourrey C."/>
            <person name="Henrissat B."/>
            <person name="Grigoriev I."/>
            <person name="Martin F."/>
            <person name="Perotto S."/>
        </authorList>
    </citation>
    <scope>NUCLEOTIDE SEQUENCE [LARGE SCALE GENOMIC DNA]</scope>
    <source>
        <strain evidence="2 3">UAMH 7357</strain>
    </source>
</reference>
<evidence type="ECO:0000313" key="2">
    <source>
        <dbReference type="EMBL" id="PMD25094.1"/>
    </source>
</evidence>
<evidence type="ECO:0008006" key="4">
    <source>
        <dbReference type="Google" id="ProtNLM"/>
    </source>
</evidence>
<feature type="chain" id="PRO_5014400258" description="Peptidase A1 domain-containing protein" evidence="1">
    <location>
        <begin position="19"/>
        <end position="296"/>
    </location>
</feature>
<keyword evidence="1" id="KW-0732">Signal</keyword>
<proteinExistence type="predicted"/>
<dbReference type="EMBL" id="KZ613471">
    <property type="protein sequence ID" value="PMD25094.1"/>
    <property type="molecule type" value="Genomic_DNA"/>
</dbReference>
<evidence type="ECO:0000313" key="3">
    <source>
        <dbReference type="Proteomes" id="UP000235672"/>
    </source>
</evidence>
<dbReference type="OrthoDB" id="265717at2759"/>
<dbReference type="Proteomes" id="UP000235672">
    <property type="component" value="Unassembled WGS sequence"/>
</dbReference>
<name>A0A2J6QFP0_9HELO</name>
<accession>A0A2J6QFP0</accession>